<evidence type="ECO:0000256" key="2">
    <source>
        <dbReference type="ARBA" id="ARBA00023125"/>
    </source>
</evidence>
<dbReference type="GO" id="GO:0003677">
    <property type="term" value="F:DNA binding"/>
    <property type="evidence" value="ECO:0007669"/>
    <property type="project" value="UniProtKB-KW"/>
</dbReference>
<dbReference type="PRINTS" id="PR00038">
    <property type="entry name" value="HTHLUXR"/>
</dbReference>
<dbReference type="SUPFAM" id="SSF46894">
    <property type="entry name" value="C-terminal effector domain of the bipartite response regulators"/>
    <property type="match status" value="1"/>
</dbReference>
<dbReference type="Gene3D" id="3.30.450.80">
    <property type="entry name" value="Transcription factor LuxR-like, autoinducer-binding domain"/>
    <property type="match status" value="1"/>
</dbReference>
<dbReference type="InterPro" id="IPR016032">
    <property type="entry name" value="Sig_transdc_resp-reg_C-effctor"/>
</dbReference>
<proteinExistence type="predicted"/>
<dbReference type="OrthoDB" id="7345476at2"/>
<protein>
    <recommendedName>
        <fullName evidence="4">HTH luxR-type domain-containing protein</fullName>
    </recommendedName>
</protein>
<dbReference type="GO" id="GO:0006355">
    <property type="term" value="P:regulation of DNA-templated transcription"/>
    <property type="evidence" value="ECO:0007669"/>
    <property type="project" value="InterPro"/>
</dbReference>
<evidence type="ECO:0000256" key="1">
    <source>
        <dbReference type="ARBA" id="ARBA00023015"/>
    </source>
</evidence>
<dbReference type="SMART" id="SM00421">
    <property type="entry name" value="HTH_LUXR"/>
    <property type="match status" value="1"/>
</dbReference>
<dbReference type="CDD" id="cd06170">
    <property type="entry name" value="LuxR_C_like"/>
    <property type="match status" value="1"/>
</dbReference>
<organism evidence="5 6">
    <name type="scientific">Magnetospirillum moscoviense</name>
    <dbReference type="NCBI Taxonomy" id="1437059"/>
    <lineage>
        <taxon>Bacteria</taxon>
        <taxon>Pseudomonadati</taxon>
        <taxon>Pseudomonadota</taxon>
        <taxon>Alphaproteobacteria</taxon>
        <taxon>Rhodospirillales</taxon>
        <taxon>Rhodospirillaceae</taxon>
        <taxon>Magnetospirillum</taxon>
    </lineage>
</organism>
<name>A0A178MNF1_9PROT</name>
<dbReference type="EMBL" id="LWQU01000145">
    <property type="protein sequence ID" value="OAN49638.1"/>
    <property type="molecule type" value="Genomic_DNA"/>
</dbReference>
<dbReference type="InterPro" id="IPR005143">
    <property type="entry name" value="TF_LuxR_autoind-bd_dom"/>
</dbReference>
<dbReference type="AlphaFoldDB" id="A0A178MNF1"/>
<evidence type="ECO:0000259" key="4">
    <source>
        <dbReference type="PROSITE" id="PS50043"/>
    </source>
</evidence>
<gene>
    <name evidence="5" type="ORF">A6A05_13320</name>
</gene>
<dbReference type="Pfam" id="PF00196">
    <property type="entry name" value="GerE"/>
    <property type="match status" value="1"/>
</dbReference>
<dbReference type="RefSeq" id="WP_068501339.1">
    <property type="nucleotide sequence ID" value="NZ_LWQU01000145.1"/>
</dbReference>
<sequence length="233" mass="25835">MRIDDYIEATNQSKSQDDVFALFQSAAASLGYDRMMYRALRNHPDTTLPCVAKTYPEEWIAHYVAKGYVDTDPVGVRMLVSGLPFLWWEAVQKGNRHAGTILNEAEEFGLKDGAAVPIHGPNGECVGIGFASTTGGIDGRSSLSKLQLMAVQFHTAYSALTQPRQLTAIHLTPREREILLWCGRGKSSWAIGEILHIAENSVEWHLKNIFRKLSVDSRVTAVVKALHLGLIFL</sequence>
<reference evidence="5 6" key="1">
    <citation type="submission" date="2016-04" db="EMBL/GenBank/DDBJ databases">
        <title>Draft genome sequence of freshwater magnetotactic bacteria Magnetospirillum marisnigri SP-1 and Magnetospirillum moscoviense BB-1.</title>
        <authorList>
            <person name="Koziaeva V."/>
            <person name="Dziuba M.V."/>
            <person name="Ivanov T.M."/>
            <person name="Kuznetsov B."/>
            <person name="Grouzdev D.S."/>
        </authorList>
    </citation>
    <scope>NUCLEOTIDE SEQUENCE [LARGE SCALE GENOMIC DNA]</scope>
    <source>
        <strain evidence="5 6">BB-1</strain>
    </source>
</reference>
<dbReference type="PANTHER" id="PTHR44688">
    <property type="entry name" value="DNA-BINDING TRANSCRIPTIONAL ACTIVATOR DEVR_DOSR"/>
    <property type="match status" value="1"/>
</dbReference>
<dbReference type="PROSITE" id="PS50043">
    <property type="entry name" value="HTH_LUXR_2"/>
    <property type="match status" value="1"/>
</dbReference>
<dbReference type="SUPFAM" id="SSF75516">
    <property type="entry name" value="Pheromone-binding domain of LuxR-like quorum-sensing transcription factors"/>
    <property type="match status" value="1"/>
</dbReference>
<dbReference type="Proteomes" id="UP000078543">
    <property type="component" value="Unassembled WGS sequence"/>
</dbReference>
<keyword evidence="2" id="KW-0238">DNA-binding</keyword>
<dbReference type="Pfam" id="PF03472">
    <property type="entry name" value="Autoind_bind"/>
    <property type="match status" value="1"/>
</dbReference>
<keyword evidence="3" id="KW-0804">Transcription</keyword>
<dbReference type="Gene3D" id="1.10.10.10">
    <property type="entry name" value="Winged helix-like DNA-binding domain superfamily/Winged helix DNA-binding domain"/>
    <property type="match status" value="1"/>
</dbReference>
<keyword evidence="1" id="KW-0805">Transcription regulation</keyword>
<dbReference type="InterPro" id="IPR000792">
    <property type="entry name" value="Tscrpt_reg_LuxR_C"/>
</dbReference>
<accession>A0A178MNF1</accession>
<dbReference type="InterPro" id="IPR036693">
    <property type="entry name" value="TF_LuxR_autoind-bd_dom_sf"/>
</dbReference>
<evidence type="ECO:0000256" key="3">
    <source>
        <dbReference type="ARBA" id="ARBA00023163"/>
    </source>
</evidence>
<comment type="caution">
    <text evidence="5">The sequence shown here is derived from an EMBL/GenBank/DDBJ whole genome shotgun (WGS) entry which is preliminary data.</text>
</comment>
<dbReference type="PANTHER" id="PTHR44688:SF16">
    <property type="entry name" value="DNA-BINDING TRANSCRIPTIONAL ACTIVATOR DEVR_DOSR"/>
    <property type="match status" value="1"/>
</dbReference>
<evidence type="ECO:0000313" key="6">
    <source>
        <dbReference type="Proteomes" id="UP000078543"/>
    </source>
</evidence>
<dbReference type="PROSITE" id="PS00622">
    <property type="entry name" value="HTH_LUXR_1"/>
    <property type="match status" value="1"/>
</dbReference>
<evidence type="ECO:0000313" key="5">
    <source>
        <dbReference type="EMBL" id="OAN49638.1"/>
    </source>
</evidence>
<feature type="domain" description="HTH luxR-type" evidence="4">
    <location>
        <begin position="164"/>
        <end position="229"/>
    </location>
</feature>
<dbReference type="InterPro" id="IPR036388">
    <property type="entry name" value="WH-like_DNA-bd_sf"/>
</dbReference>
<keyword evidence="6" id="KW-1185">Reference proteome</keyword>
<dbReference type="STRING" id="1437059.A6A05_13320"/>